<evidence type="ECO:0000313" key="3">
    <source>
        <dbReference type="Proteomes" id="UP000050525"/>
    </source>
</evidence>
<gene>
    <name evidence="2" type="ORF">Y1Q_0010708</name>
</gene>
<name>A0A151M6R4_ALLMI</name>
<organism evidence="2 3">
    <name type="scientific">Alligator mississippiensis</name>
    <name type="common">American alligator</name>
    <dbReference type="NCBI Taxonomy" id="8496"/>
    <lineage>
        <taxon>Eukaryota</taxon>
        <taxon>Metazoa</taxon>
        <taxon>Chordata</taxon>
        <taxon>Craniata</taxon>
        <taxon>Vertebrata</taxon>
        <taxon>Euteleostomi</taxon>
        <taxon>Archelosauria</taxon>
        <taxon>Archosauria</taxon>
        <taxon>Crocodylia</taxon>
        <taxon>Alligatoridae</taxon>
        <taxon>Alligatorinae</taxon>
        <taxon>Alligator</taxon>
    </lineage>
</organism>
<protein>
    <submittedName>
        <fullName evidence="2">Uncharacterized protein</fullName>
    </submittedName>
</protein>
<keyword evidence="1" id="KW-0812">Transmembrane</keyword>
<keyword evidence="3" id="KW-1185">Reference proteome</keyword>
<reference evidence="2 3" key="1">
    <citation type="journal article" date="2012" name="Genome Biol.">
        <title>Sequencing three crocodilian genomes to illuminate the evolution of archosaurs and amniotes.</title>
        <authorList>
            <person name="St John J.A."/>
            <person name="Braun E.L."/>
            <person name="Isberg S.R."/>
            <person name="Miles L.G."/>
            <person name="Chong A.Y."/>
            <person name="Gongora J."/>
            <person name="Dalzell P."/>
            <person name="Moran C."/>
            <person name="Bed'hom B."/>
            <person name="Abzhanov A."/>
            <person name="Burgess S.C."/>
            <person name="Cooksey A.M."/>
            <person name="Castoe T.A."/>
            <person name="Crawford N.G."/>
            <person name="Densmore L.D."/>
            <person name="Drew J.C."/>
            <person name="Edwards S.V."/>
            <person name="Faircloth B.C."/>
            <person name="Fujita M.K."/>
            <person name="Greenwold M.J."/>
            <person name="Hoffmann F.G."/>
            <person name="Howard J.M."/>
            <person name="Iguchi T."/>
            <person name="Janes D.E."/>
            <person name="Khan S.Y."/>
            <person name="Kohno S."/>
            <person name="de Koning A.J."/>
            <person name="Lance S.L."/>
            <person name="McCarthy F.M."/>
            <person name="McCormack J.E."/>
            <person name="Merchant M.E."/>
            <person name="Peterson D.G."/>
            <person name="Pollock D.D."/>
            <person name="Pourmand N."/>
            <person name="Raney B.J."/>
            <person name="Roessler K.A."/>
            <person name="Sanford J.R."/>
            <person name="Sawyer R.H."/>
            <person name="Schmidt C.J."/>
            <person name="Triplett E.W."/>
            <person name="Tuberville T.D."/>
            <person name="Venegas-Anaya M."/>
            <person name="Howard J.T."/>
            <person name="Jarvis E.D."/>
            <person name="Guillette L.J.Jr."/>
            <person name="Glenn T.C."/>
            <person name="Green R.E."/>
            <person name="Ray D.A."/>
        </authorList>
    </citation>
    <scope>NUCLEOTIDE SEQUENCE [LARGE SCALE GENOMIC DNA]</scope>
    <source>
        <strain evidence="2">KSC_2009_1</strain>
    </source>
</reference>
<dbReference type="EMBL" id="AKHW03006437">
    <property type="protein sequence ID" value="KYO20130.1"/>
    <property type="molecule type" value="Genomic_DNA"/>
</dbReference>
<sequence length="96" mass="11305">MQIRNRGFERISLLPISWGLLSGILTFLALCSLPVSILPSFWSWWIREDDGYCLDLYSLNIRAILLTYIRLNLGPEETRWNTTAKPRTSWNYQKKL</sequence>
<evidence type="ECO:0000256" key="1">
    <source>
        <dbReference type="SAM" id="Phobius"/>
    </source>
</evidence>
<dbReference type="Proteomes" id="UP000050525">
    <property type="component" value="Unassembled WGS sequence"/>
</dbReference>
<accession>A0A151M6R4</accession>
<dbReference type="AlphaFoldDB" id="A0A151M6R4"/>
<evidence type="ECO:0000313" key="2">
    <source>
        <dbReference type="EMBL" id="KYO20130.1"/>
    </source>
</evidence>
<comment type="caution">
    <text evidence="2">The sequence shown here is derived from an EMBL/GenBank/DDBJ whole genome shotgun (WGS) entry which is preliminary data.</text>
</comment>
<proteinExistence type="predicted"/>
<keyword evidence="1" id="KW-1133">Transmembrane helix</keyword>
<keyword evidence="1" id="KW-0472">Membrane</keyword>
<feature type="transmembrane region" description="Helical" evidence="1">
    <location>
        <begin position="12"/>
        <end position="35"/>
    </location>
</feature>